<gene>
    <name evidence="8" type="ORF">TPL01_19450</name>
</gene>
<feature type="domain" description="DUF6079" evidence="5">
    <location>
        <begin position="710"/>
        <end position="841"/>
    </location>
</feature>
<keyword evidence="9" id="KW-1185">Reference proteome</keyword>
<evidence type="ECO:0000259" key="6">
    <source>
        <dbReference type="Pfam" id="PF26387"/>
    </source>
</evidence>
<proteinExistence type="predicted"/>
<keyword evidence="1" id="KW-0175">Coiled coil</keyword>
<evidence type="ECO:0000313" key="8">
    <source>
        <dbReference type="EMBL" id="GEP30807.1"/>
    </source>
</evidence>
<organism evidence="8 9">
    <name type="scientific">Sulfuriferula plumbiphila</name>
    <dbReference type="NCBI Taxonomy" id="171865"/>
    <lineage>
        <taxon>Bacteria</taxon>
        <taxon>Pseudomonadati</taxon>
        <taxon>Pseudomonadota</taxon>
        <taxon>Betaproteobacteria</taxon>
        <taxon>Nitrosomonadales</taxon>
        <taxon>Sulfuricellaceae</taxon>
        <taxon>Sulfuriferula</taxon>
    </lineage>
</organism>
<evidence type="ECO:0000259" key="4">
    <source>
        <dbReference type="Pfam" id="PF26384"/>
    </source>
</evidence>
<dbReference type="InterPro" id="IPR058573">
    <property type="entry name" value="DUF6079_5th"/>
</dbReference>
<evidence type="ECO:0000313" key="9">
    <source>
        <dbReference type="Proteomes" id="UP000321337"/>
    </source>
</evidence>
<dbReference type="Pfam" id="PF19557">
    <property type="entry name" value="DUF6079_1st"/>
    <property type="match status" value="1"/>
</dbReference>
<reference evidence="8 9" key="1">
    <citation type="submission" date="2019-07" db="EMBL/GenBank/DDBJ databases">
        <title>Whole genome shotgun sequence of Thiobacillus plumbophilus NBRC 107929.</title>
        <authorList>
            <person name="Hosoyama A."/>
            <person name="Uohara A."/>
            <person name="Ohji S."/>
            <person name="Ichikawa N."/>
        </authorList>
    </citation>
    <scope>NUCLEOTIDE SEQUENCE [LARGE SCALE GENOMIC DNA]</scope>
    <source>
        <strain evidence="8 9">NBRC 107929</strain>
    </source>
</reference>
<dbReference type="Proteomes" id="UP000321337">
    <property type="component" value="Unassembled WGS sequence"/>
</dbReference>
<dbReference type="Pfam" id="PF26385">
    <property type="entry name" value="DUF6079_4th"/>
    <property type="match status" value="1"/>
</dbReference>
<dbReference type="InterPro" id="IPR058569">
    <property type="entry name" value="DUF6079_2nd"/>
</dbReference>
<comment type="caution">
    <text evidence="8">The sequence shown here is derived from an EMBL/GenBank/DDBJ whole genome shotgun (WGS) entry which is preliminary data.</text>
</comment>
<dbReference type="InterPro" id="IPR058571">
    <property type="entry name" value="DUF6079_3rd"/>
</dbReference>
<evidence type="ECO:0000259" key="7">
    <source>
        <dbReference type="Pfam" id="PF26388"/>
    </source>
</evidence>
<dbReference type="InterPro" id="IPR058574">
    <property type="entry name" value="DUF6079_6th"/>
</dbReference>
<name>A0A512L8L4_9PROT</name>
<feature type="domain" description="DUF6079" evidence="2">
    <location>
        <begin position="24"/>
        <end position="252"/>
    </location>
</feature>
<feature type="domain" description="DUF6079" evidence="4">
    <location>
        <begin position="484"/>
        <end position="693"/>
    </location>
</feature>
<dbReference type="Pfam" id="PF26384">
    <property type="entry name" value="DUF6079_3rd"/>
    <property type="match status" value="1"/>
</dbReference>
<dbReference type="InterPro" id="IPR058572">
    <property type="entry name" value="DUF6079_4th"/>
</dbReference>
<evidence type="ECO:0008006" key="10">
    <source>
        <dbReference type="Google" id="ProtNLM"/>
    </source>
</evidence>
<feature type="domain" description="DUF6079" evidence="7">
    <location>
        <begin position="1049"/>
        <end position="1140"/>
    </location>
</feature>
<feature type="domain" description="DUF6079" evidence="6">
    <location>
        <begin position="847"/>
        <end position="1040"/>
    </location>
</feature>
<dbReference type="AlphaFoldDB" id="A0A512L8L4"/>
<accession>A0A512L8L4</accession>
<evidence type="ECO:0000259" key="5">
    <source>
        <dbReference type="Pfam" id="PF26385"/>
    </source>
</evidence>
<evidence type="ECO:0000256" key="1">
    <source>
        <dbReference type="SAM" id="Coils"/>
    </source>
</evidence>
<dbReference type="RefSeq" id="WP_198415290.1">
    <property type="nucleotide sequence ID" value="NZ_AP021884.1"/>
</dbReference>
<dbReference type="Pfam" id="PF26383">
    <property type="entry name" value="DUF6079_2nd"/>
    <property type="match status" value="1"/>
</dbReference>
<feature type="domain" description="DUF6079" evidence="3">
    <location>
        <begin position="268"/>
        <end position="480"/>
    </location>
</feature>
<feature type="coiled-coil region" evidence="1">
    <location>
        <begin position="995"/>
        <end position="1038"/>
    </location>
</feature>
<evidence type="ECO:0000259" key="3">
    <source>
        <dbReference type="Pfam" id="PF26383"/>
    </source>
</evidence>
<dbReference type="Pfam" id="PF26388">
    <property type="entry name" value="DUF6079_6th"/>
    <property type="match status" value="1"/>
</dbReference>
<sequence length="1250" mass="140677">MANKMKYGDLVQFEQIESVIQLLDAGRPDEAKKLVTTYVISDDMAERIAKLMIPQISFDDTVDHKGVLIVGNYGTGKSHLMSVLSLVAEDAAYAPMLRHPKVAEAAASIAGKFKVLRIEVGGLEMPLRQIITRRLQEFLANLGVSYTFPTADQELDNKHSFEEMMGAFEDVYPGQGILLVVDEFLEYLDSRRGHELALDLAILRQIGEVTKHLKFRFVAGVQEAIFDSARFEHVASSMRRVHERFTQILIDRNDVSFVVAARLLKKSADQQNKIREYLTPFTKFYGSMNERMDEYVRLFPVHPDYLKTFEQIHFAEKRGALTTIEAAMKALLDQEVPTDKPELISYETYWQTIKKNSALRPDANIKEVLRVSDVLESRVQQSFTRPAYKGMALRVINALAVHRLTTGGDIHVPIGPTAAELRDALCLFDPTIADLPGDAAENLLSKVVTVLREVLKTVNGQFISKAADTEQYYLDLKKDIDYDAQIENRTGSLDDDQLDRAYYAALLQLVRENPNDPSYVSGFQIWQYQIEWQERRADRIGYLFFGAPNDRPTAQPERDFYIYFIPPFEKRKFTDNNLADEVFFRLKGLDEDIKRHLSSYAAALELASTASGGAKAIYMSKAQDFLKAMGKWLQEKQMTAFEVTYQGKTKTLQDWSKGISLRDRARLGPDERINFRDVVNITSGLALSQHFVDLAPEYPTFSVLFTEGNRKQLVGNALRALAGGNRTKDAIAVLDALELLDGDRVEPANSRYAQEVLKRLKEKGHGQVLNRSELLSGNADVEYFAPIKYRLEPDLLVTVLSGLVYSGDLVLSITGDKIDSGKLAQLAERSLEDLKQFKHIEAPKEINVAVLKALFEFFGLASGWAQKATQGDPEAVRELQDRISAMTPRVLKAGSDLQQGKLGFWGQNLLREEESKGWHARLDSLKKFTEDLSPYNTVGKLKNLRVTQEDIEAQKKNLEVLAAVERMLDLVVELGSTAAYLSQAEMVLPAGHEWVKQAEAARKAMQEKLSKDRTTEHASEYRQTLNQLKEDYKKAYIASHTKARLGVSEEKSRNTLRNDPRLQGLRVLAGVEMMNVSQLTTFEEALNGLKSCSALDEPTLNTVAVCPHCQYRPSAEQLELSIPAAKALHKLDDDLDQLVANWQQTLLENLEDPFTQESLGLLPDASKKLINSFLSSRTLPDPVTSEFANAVQMALVGLEKVVVKADEIKQALLLGGSPATLKDVRERFEAFLKERCKGKEDPEKLRFIIE</sequence>
<dbReference type="Pfam" id="PF26387">
    <property type="entry name" value="DUF6079_5th"/>
    <property type="match status" value="1"/>
</dbReference>
<dbReference type="InterPro" id="IPR045725">
    <property type="entry name" value="DUF6079_N"/>
</dbReference>
<evidence type="ECO:0000259" key="2">
    <source>
        <dbReference type="Pfam" id="PF19557"/>
    </source>
</evidence>
<protein>
    <recommendedName>
        <fullName evidence="10">ATPase</fullName>
    </recommendedName>
</protein>
<dbReference type="EMBL" id="BKAD01000019">
    <property type="protein sequence ID" value="GEP30807.1"/>
    <property type="molecule type" value="Genomic_DNA"/>
</dbReference>